<organism evidence="2 3">
    <name type="scientific">Xiashengella succiniciproducens</name>
    <dbReference type="NCBI Taxonomy" id="2949635"/>
    <lineage>
        <taxon>Bacteria</taxon>
        <taxon>Pseudomonadati</taxon>
        <taxon>Bacteroidota</taxon>
        <taxon>Bacteroidia</taxon>
        <taxon>Marinilabiliales</taxon>
        <taxon>Marinilabiliaceae</taxon>
        <taxon>Xiashengella</taxon>
    </lineage>
</organism>
<dbReference type="EMBL" id="CP098400">
    <property type="protein sequence ID" value="URW79789.1"/>
    <property type="molecule type" value="Genomic_DNA"/>
</dbReference>
<dbReference type="KEGG" id="alkq:M9189_00260"/>
<dbReference type="Pfam" id="PF11297">
    <property type="entry name" value="DUF3098"/>
    <property type="match status" value="1"/>
</dbReference>
<gene>
    <name evidence="2" type="ORF">M9189_00260</name>
</gene>
<sequence>MSKTTKQPSSVKTGSGSVSGKKFEMALHKENYILLAVAFVIVVIGFLLMTGASNNDPEVFNEEIYGFRRRTLAPMVALFGFIFAIYAIMKKPSVDKK</sequence>
<reference evidence="2" key="1">
    <citation type="submission" date="2022-05" db="EMBL/GenBank/DDBJ databases">
        <authorList>
            <person name="Sun X."/>
        </authorList>
    </citation>
    <scope>NUCLEOTIDE SEQUENCE</scope>
    <source>
        <strain evidence="2">Ai-910</strain>
    </source>
</reference>
<accession>A0A9J6ZQ35</accession>
<proteinExistence type="predicted"/>
<feature type="transmembrane region" description="Helical" evidence="1">
    <location>
        <begin position="72"/>
        <end position="89"/>
    </location>
</feature>
<evidence type="ECO:0000313" key="2">
    <source>
        <dbReference type="EMBL" id="URW79789.1"/>
    </source>
</evidence>
<name>A0A9J6ZQ35_9BACT</name>
<keyword evidence="1" id="KW-0472">Membrane</keyword>
<keyword evidence="1" id="KW-0812">Transmembrane</keyword>
<dbReference type="InterPro" id="IPR021448">
    <property type="entry name" value="DUF3098"/>
</dbReference>
<keyword evidence="1" id="KW-1133">Transmembrane helix</keyword>
<dbReference type="AlphaFoldDB" id="A0A9J6ZQ35"/>
<reference evidence="2" key="2">
    <citation type="submission" date="2022-06" db="EMBL/GenBank/DDBJ databases">
        <title>Xiashengella guii gen. nov. sp. nov., a bacterium isolated form anaerobic digestion tank.</title>
        <authorList>
            <person name="Huang H."/>
        </authorList>
    </citation>
    <scope>NUCLEOTIDE SEQUENCE</scope>
    <source>
        <strain evidence="2">Ai-910</strain>
    </source>
</reference>
<evidence type="ECO:0000313" key="3">
    <source>
        <dbReference type="Proteomes" id="UP001056426"/>
    </source>
</evidence>
<dbReference type="RefSeq" id="WP_250723898.1">
    <property type="nucleotide sequence ID" value="NZ_CP098400.1"/>
</dbReference>
<dbReference type="Proteomes" id="UP001056426">
    <property type="component" value="Chromosome"/>
</dbReference>
<protein>
    <submittedName>
        <fullName evidence="2">DUF3098 domain-containing protein</fullName>
    </submittedName>
</protein>
<feature type="transmembrane region" description="Helical" evidence="1">
    <location>
        <begin position="32"/>
        <end position="52"/>
    </location>
</feature>
<keyword evidence="3" id="KW-1185">Reference proteome</keyword>
<evidence type="ECO:0000256" key="1">
    <source>
        <dbReference type="SAM" id="Phobius"/>
    </source>
</evidence>